<dbReference type="Pfam" id="PF00126">
    <property type="entry name" value="HTH_1"/>
    <property type="match status" value="1"/>
</dbReference>
<feature type="domain" description="HTH lysR-type" evidence="1">
    <location>
        <begin position="1"/>
        <end position="45"/>
    </location>
</feature>
<comment type="caution">
    <text evidence="2">The sequence shown here is derived from an EMBL/GenBank/DDBJ whole genome shotgun (WGS) entry which is preliminary data.</text>
</comment>
<dbReference type="SUPFAM" id="SSF46785">
    <property type="entry name" value="Winged helix' DNA-binding domain"/>
    <property type="match status" value="1"/>
</dbReference>
<reference evidence="2 3" key="1">
    <citation type="submission" date="2015-01" db="EMBL/GenBank/DDBJ databases">
        <title>Vibrio sp. C1 JCM 19231 whole genome shotgun sequence.</title>
        <authorList>
            <person name="Sawabe T."/>
            <person name="Meirelles P."/>
            <person name="Feng G."/>
            <person name="Sayaka M."/>
            <person name="Hattori M."/>
            <person name="Ohkuma M."/>
        </authorList>
    </citation>
    <scope>NUCLEOTIDE SEQUENCE [LARGE SCALE GENOMIC DNA]</scope>
    <source>
        <strain evidence="3">JCM 19231</strain>
    </source>
</reference>
<dbReference type="InterPro" id="IPR036388">
    <property type="entry name" value="WH-like_DNA-bd_sf"/>
</dbReference>
<gene>
    <name evidence="2" type="ORF">JCM19231_2904</name>
</gene>
<evidence type="ECO:0000259" key="1">
    <source>
        <dbReference type="PROSITE" id="PS50931"/>
    </source>
</evidence>
<evidence type="ECO:0000313" key="2">
    <source>
        <dbReference type="EMBL" id="GAM58423.1"/>
    </source>
</evidence>
<organism evidence="2 3">
    <name type="scientific">Vibrio ishigakensis</name>
    <dbReference type="NCBI Taxonomy" id="1481914"/>
    <lineage>
        <taxon>Bacteria</taxon>
        <taxon>Pseudomonadati</taxon>
        <taxon>Pseudomonadota</taxon>
        <taxon>Gammaproteobacteria</taxon>
        <taxon>Vibrionales</taxon>
        <taxon>Vibrionaceae</taxon>
        <taxon>Vibrio</taxon>
    </lineage>
</organism>
<proteinExistence type="predicted"/>
<keyword evidence="3" id="KW-1185">Reference proteome</keyword>
<dbReference type="EMBL" id="BBRZ01000087">
    <property type="protein sequence ID" value="GAM58423.1"/>
    <property type="molecule type" value="Genomic_DNA"/>
</dbReference>
<dbReference type="Gene3D" id="1.10.10.10">
    <property type="entry name" value="Winged helix-like DNA-binding domain superfamily/Winged helix DNA-binding domain"/>
    <property type="match status" value="1"/>
</dbReference>
<evidence type="ECO:0000313" key="3">
    <source>
        <dbReference type="Proteomes" id="UP000031671"/>
    </source>
</evidence>
<dbReference type="Proteomes" id="UP000031671">
    <property type="component" value="Unassembled WGS sequence"/>
</dbReference>
<accession>A0A0B8P5A2</accession>
<dbReference type="GO" id="GO:0003700">
    <property type="term" value="F:DNA-binding transcription factor activity"/>
    <property type="evidence" value="ECO:0007669"/>
    <property type="project" value="InterPro"/>
</dbReference>
<dbReference type="AlphaFoldDB" id="A0A0B8P5A2"/>
<dbReference type="InterPro" id="IPR036390">
    <property type="entry name" value="WH_DNA-bd_sf"/>
</dbReference>
<dbReference type="InterPro" id="IPR000847">
    <property type="entry name" value="LysR_HTH_N"/>
</dbReference>
<name>A0A0B8P5A2_9VIBR</name>
<sequence>MKEISALPIFATVVECKSFAEAARKLNLPTTTVSRKVQSLEQEIGASFSIEARAHSH</sequence>
<reference evidence="2 3" key="2">
    <citation type="submission" date="2015-01" db="EMBL/GenBank/DDBJ databases">
        <authorList>
            <consortium name="NBRP consortium"/>
            <person name="Sawabe T."/>
            <person name="Meirelles P."/>
            <person name="Feng G."/>
            <person name="Sayaka M."/>
            <person name="Hattori M."/>
            <person name="Ohkuma M."/>
        </authorList>
    </citation>
    <scope>NUCLEOTIDE SEQUENCE [LARGE SCALE GENOMIC DNA]</scope>
    <source>
        <strain evidence="3">JCM 19231</strain>
    </source>
</reference>
<protein>
    <recommendedName>
        <fullName evidence="1">HTH lysR-type domain-containing protein</fullName>
    </recommendedName>
</protein>
<dbReference type="PROSITE" id="PS50931">
    <property type="entry name" value="HTH_LYSR"/>
    <property type="match status" value="1"/>
</dbReference>